<dbReference type="InterPro" id="IPR015424">
    <property type="entry name" value="PyrdxlP-dep_Trfase"/>
</dbReference>
<dbReference type="Proteomes" id="UP001179647">
    <property type="component" value="Chromosome"/>
</dbReference>
<dbReference type="RefSeq" id="WP_275470003.1">
    <property type="nucleotide sequence ID" value="NZ_CP110232.1"/>
</dbReference>
<evidence type="ECO:0000256" key="3">
    <source>
        <dbReference type="ARBA" id="ARBA00022679"/>
    </source>
</evidence>
<dbReference type="Gene3D" id="3.40.640.10">
    <property type="entry name" value="Type I PLP-dependent aspartate aminotransferase-like (Major domain)"/>
    <property type="match status" value="1"/>
</dbReference>
<proteinExistence type="inferred from homology"/>
<evidence type="ECO:0000256" key="4">
    <source>
        <dbReference type="ARBA" id="ARBA00022898"/>
    </source>
</evidence>
<dbReference type="PANTHER" id="PTHR32328:SF0">
    <property type="entry name" value="L-SERYL-TRNA(SEC) SELENIUM TRANSFERASE"/>
    <property type="match status" value="1"/>
</dbReference>
<evidence type="ECO:0000256" key="7">
    <source>
        <dbReference type="ARBA" id="ARBA00044507"/>
    </source>
</evidence>
<evidence type="ECO:0000256" key="1">
    <source>
        <dbReference type="ARBA" id="ARBA00001933"/>
    </source>
</evidence>
<comment type="catalytic activity">
    <reaction evidence="8">
        <text>L-seryl-tRNA(Sec) + selenophosphate + H(+) = L-selenocysteinyl-tRNA(Sec) + phosphate</text>
        <dbReference type="Rhea" id="RHEA:22728"/>
        <dbReference type="Rhea" id="RHEA-COMP:9742"/>
        <dbReference type="Rhea" id="RHEA-COMP:9743"/>
        <dbReference type="ChEBI" id="CHEBI:15378"/>
        <dbReference type="ChEBI" id="CHEBI:16144"/>
        <dbReference type="ChEBI" id="CHEBI:43474"/>
        <dbReference type="ChEBI" id="CHEBI:78533"/>
        <dbReference type="ChEBI" id="CHEBI:78573"/>
        <dbReference type="EC" id="2.9.1.1"/>
    </reaction>
</comment>
<feature type="modified residue" description="N6-(pyridoxal phosphate)lysine" evidence="8 9">
    <location>
        <position position="310"/>
    </location>
</feature>
<evidence type="ECO:0000256" key="6">
    <source>
        <dbReference type="ARBA" id="ARBA00023266"/>
    </source>
</evidence>
<comment type="subcellular location">
    <subcellularLocation>
        <location evidence="8">Cytoplasm</location>
    </subcellularLocation>
</comment>
<dbReference type="InterPro" id="IPR015421">
    <property type="entry name" value="PyrdxlP-dep_Trfase_major"/>
</dbReference>
<evidence type="ECO:0000256" key="8">
    <source>
        <dbReference type="HAMAP-Rule" id="MF_00423"/>
    </source>
</evidence>
<dbReference type="GO" id="GO:0001717">
    <property type="term" value="P:conversion of seryl-tRNAsec to selenocys-tRNAsec"/>
    <property type="evidence" value="ECO:0007669"/>
    <property type="project" value="UniProtKB-UniRule"/>
</dbReference>
<dbReference type="EMBL" id="CP110232">
    <property type="protein sequence ID" value="WEG74204.1"/>
    <property type="molecule type" value="Genomic_DNA"/>
</dbReference>
<dbReference type="AlphaFoldDB" id="A0AAF0I8J1"/>
<evidence type="ECO:0000313" key="10">
    <source>
        <dbReference type="EMBL" id="WEG74204.1"/>
    </source>
</evidence>
<gene>
    <name evidence="8 10" type="primary">selA</name>
    <name evidence="10" type="ORF">OL234_04725</name>
</gene>
<evidence type="ECO:0000256" key="5">
    <source>
        <dbReference type="ARBA" id="ARBA00022917"/>
    </source>
</evidence>
<dbReference type="HAMAP" id="MF_00423">
    <property type="entry name" value="SelA"/>
    <property type="match status" value="1"/>
</dbReference>
<accession>A0AAF0I8J1</accession>
<dbReference type="InterPro" id="IPR018319">
    <property type="entry name" value="SelA-like"/>
</dbReference>
<dbReference type="SUPFAM" id="SSF53383">
    <property type="entry name" value="PLP-dependent transferases"/>
    <property type="match status" value="1"/>
</dbReference>
<name>A0AAF0I8J1_9ENTE</name>
<dbReference type="KEGG" id="vie:OL234_04725"/>
<dbReference type="GO" id="GO:0004125">
    <property type="term" value="F:L-seryl-tRNA(Sec) selenium transferase activity"/>
    <property type="evidence" value="ECO:0007669"/>
    <property type="project" value="UniProtKB-UniRule"/>
</dbReference>
<reference evidence="10" key="1">
    <citation type="submission" date="2022-10" db="EMBL/GenBank/DDBJ databases">
        <title>Vagococcus sp. isolated from poultry meat.</title>
        <authorList>
            <person name="Johansson P."/>
            <person name="Bjorkroth J."/>
        </authorList>
    </citation>
    <scope>NUCLEOTIDE SEQUENCE</scope>
    <source>
        <strain evidence="10">STAA11</strain>
    </source>
</reference>
<keyword evidence="11" id="KW-1185">Reference proteome</keyword>
<protein>
    <recommendedName>
        <fullName evidence="8">L-seryl-tRNA(Sec) selenium transferase</fullName>
        <ecNumber evidence="8">2.9.1.1</ecNumber>
    </recommendedName>
    <alternativeName>
        <fullName evidence="8">Selenocysteine synthase</fullName>
        <shortName evidence="8">Sec synthase</shortName>
    </alternativeName>
    <alternativeName>
        <fullName evidence="8">Selenocysteinyl-tRNA(Sec) synthase</fullName>
    </alternativeName>
</protein>
<dbReference type="EC" id="2.9.1.1" evidence="8"/>
<dbReference type="Gene3D" id="3.90.1150.180">
    <property type="match status" value="1"/>
</dbReference>
<dbReference type="GO" id="GO:0001514">
    <property type="term" value="P:selenocysteine incorporation"/>
    <property type="evidence" value="ECO:0007669"/>
    <property type="project" value="UniProtKB-UniRule"/>
</dbReference>
<dbReference type="InterPro" id="IPR004534">
    <property type="entry name" value="SelA_trans"/>
</dbReference>
<dbReference type="Pfam" id="PF03841">
    <property type="entry name" value="SelA"/>
    <property type="match status" value="1"/>
</dbReference>
<organism evidence="10 11">
    <name type="scientific">Vagococcus intermedius</name>
    <dbReference type="NCBI Taxonomy" id="2991418"/>
    <lineage>
        <taxon>Bacteria</taxon>
        <taxon>Bacillati</taxon>
        <taxon>Bacillota</taxon>
        <taxon>Bacilli</taxon>
        <taxon>Lactobacillales</taxon>
        <taxon>Enterococcaceae</taxon>
        <taxon>Vagococcus</taxon>
    </lineage>
</organism>
<comment type="pathway">
    <text evidence="8">Aminoacyl-tRNA biosynthesis; selenocysteinyl-tRNA(Sec) biosynthesis; selenocysteinyl-tRNA(Sec) from L-seryl-tRNA(Sec) (bacterial route): step 1/1.</text>
</comment>
<comment type="function">
    <text evidence="8">Converts seryl-tRNA(Sec) to selenocysteinyl-tRNA(Sec) required for selenoprotein biosynthesis.</text>
</comment>
<dbReference type="GO" id="GO:0005737">
    <property type="term" value="C:cytoplasm"/>
    <property type="evidence" value="ECO:0007669"/>
    <property type="project" value="UniProtKB-SubCell"/>
</dbReference>
<keyword evidence="3 8" id="KW-0808">Transferase</keyword>
<dbReference type="NCBIfam" id="TIGR00474">
    <property type="entry name" value="selA"/>
    <property type="match status" value="1"/>
</dbReference>
<keyword evidence="4 8" id="KW-0663">Pyridoxal phosphate</keyword>
<keyword evidence="6 8" id="KW-0711">Selenium</keyword>
<comment type="similarity">
    <text evidence="7 8">Belongs to the SelA family.</text>
</comment>
<evidence type="ECO:0000256" key="2">
    <source>
        <dbReference type="ARBA" id="ARBA00022490"/>
    </source>
</evidence>
<keyword evidence="2 8" id="KW-0963">Cytoplasm</keyword>
<evidence type="ECO:0000256" key="9">
    <source>
        <dbReference type="PIRSR" id="PIRSR618319-50"/>
    </source>
</evidence>
<evidence type="ECO:0000313" key="11">
    <source>
        <dbReference type="Proteomes" id="UP001179647"/>
    </source>
</evidence>
<keyword evidence="5 8" id="KW-0648">Protein biosynthesis</keyword>
<comment type="cofactor">
    <cofactor evidence="1 8 9">
        <name>pyridoxal 5'-phosphate</name>
        <dbReference type="ChEBI" id="CHEBI:597326"/>
    </cofactor>
</comment>
<dbReference type="PANTHER" id="PTHR32328">
    <property type="entry name" value="L-SERYL-TRNA(SEC) SELENIUM TRANSFERASE"/>
    <property type="match status" value="1"/>
</dbReference>
<sequence>MRKKSGKEKGEEVTKSNLALLPSVSELLKQPQMAYYQTVIGQLLLIEVIRESINLKRQLFLLGNTKVLATTKEENIHNLMIEISRKVKEKQTVNLKRVINATGIVLHTNLGRAILPRKVQENIVQVTSGYTNLEYDIDKGQRGSRYDHLLTIIKELTGAEDALVVNNNAAAVLLVLDTLAKNKEVIVSRGELVEIGGSFRIPNVIQASGCILKEVGTTNKTHYYDFEEIATENTGAILKVHTSNYKIIGFSQMVESKKLANLAASKGIPYVEDLGSGLFIDLSPYGLSHEATVNETIRAGADIVTFSGDKILGGPQAGIIIGKKHYINQIKKNQLTRCLRVDKMVLGALEATFKLYQDEAVALNAIPTLKMLTTSLRTLEITAENWQAQLEKKKLPIEINLFPVRSQVGGGAYPGDSLKSIALQLIPSDMSVNHLEHAMRMQDIPIITRIKEESILLDVRTISEEDWNYIVDSLVAIFHREGDS</sequence>